<protein>
    <submittedName>
        <fullName evidence="1">Uncharacterized protein</fullName>
    </submittedName>
</protein>
<keyword evidence="2" id="KW-1185">Reference proteome</keyword>
<evidence type="ECO:0000313" key="2">
    <source>
        <dbReference type="Proteomes" id="UP000019149"/>
    </source>
</evidence>
<reference evidence="1 2" key="1">
    <citation type="journal article" date="2013" name="Nat. Genet.">
        <title>The genome of the hydatid tapeworm Echinococcus granulosus.</title>
        <authorList>
            <person name="Zheng H."/>
            <person name="Zhang W."/>
            <person name="Zhang L."/>
            <person name="Zhang Z."/>
            <person name="Li J."/>
            <person name="Lu G."/>
            <person name="Zhu Y."/>
            <person name="Wang Y."/>
            <person name="Huang Y."/>
            <person name="Liu J."/>
            <person name="Kang H."/>
            <person name="Chen J."/>
            <person name="Wang L."/>
            <person name="Chen A."/>
            <person name="Yu S."/>
            <person name="Gao Z."/>
            <person name="Jin L."/>
            <person name="Gu W."/>
            <person name="Wang Z."/>
            <person name="Zhao L."/>
            <person name="Shi B."/>
            <person name="Wen H."/>
            <person name="Lin R."/>
            <person name="Jones M.K."/>
            <person name="Brejova B."/>
            <person name="Vinar T."/>
            <person name="Zhao G."/>
            <person name="McManus D.P."/>
            <person name="Chen Z."/>
            <person name="Zhou Y."/>
            <person name="Wang S."/>
        </authorList>
    </citation>
    <scope>NUCLEOTIDE SEQUENCE [LARGE SCALE GENOMIC DNA]</scope>
</reference>
<accession>W6U8S5</accession>
<name>W6U8S5_ECHGR</name>
<gene>
    <name evidence="1" type="ORF">EGR_10227</name>
</gene>
<evidence type="ECO:0000313" key="1">
    <source>
        <dbReference type="EMBL" id="EUB54917.1"/>
    </source>
</evidence>
<proteinExistence type="predicted"/>
<dbReference type="AlphaFoldDB" id="W6U8S5"/>
<comment type="caution">
    <text evidence="1">The sequence shown here is derived from an EMBL/GenBank/DDBJ whole genome shotgun (WGS) entry which is preliminary data.</text>
</comment>
<dbReference type="GeneID" id="36345942"/>
<dbReference type="EMBL" id="APAU02000200">
    <property type="protein sequence ID" value="EUB54917.1"/>
    <property type="molecule type" value="Genomic_DNA"/>
</dbReference>
<dbReference type="RefSeq" id="XP_024346113.1">
    <property type="nucleotide sequence ID" value="XM_024499476.1"/>
</dbReference>
<organism evidence="1 2">
    <name type="scientific">Echinococcus granulosus</name>
    <name type="common">Hydatid tapeworm</name>
    <dbReference type="NCBI Taxonomy" id="6210"/>
    <lineage>
        <taxon>Eukaryota</taxon>
        <taxon>Metazoa</taxon>
        <taxon>Spiralia</taxon>
        <taxon>Lophotrochozoa</taxon>
        <taxon>Platyhelminthes</taxon>
        <taxon>Cestoda</taxon>
        <taxon>Eucestoda</taxon>
        <taxon>Cyclophyllidea</taxon>
        <taxon>Taeniidae</taxon>
        <taxon>Echinococcus</taxon>
        <taxon>Echinococcus granulosus group</taxon>
    </lineage>
</organism>
<sequence>MRYELAADLERAEMAFFTVTTYHSNHVPDECTSSERIHLQWIRVDLFTRRNEVTLAKR</sequence>
<dbReference type="KEGG" id="egl:EGR_10227"/>
<dbReference type="CTD" id="36345942"/>
<dbReference type="Proteomes" id="UP000019149">
    <property type="component" value="Unassembled WGS sequence"/>
</dbReference>